<dbReference type="Proteomes" id="UP000319255">
    <property type="component" value="Unassembled WGS sequence"/>
</dbReference>
<feature type="transmembrane region" description="Helical" evidence="1">
    <location>
        <begin position="78"/>
        <end position="98"/>
    </location>
</feature>
<reference evidence="2 3" key="1">
    <citation type="submission" date="2019-06" db="EMBL/GenBank/DDBJ databases">
        <title>A novel bacterium of genus Amaricoccus, isolated from marine sediment.</title>
        <authorList>
            <person name="Huang H."/>
            <person name="Mo K."/>
            <person name="Hu Y."/>
        </authorList>
    </citation>
    <scope>NUCLEOTIDE SEQUENCE [LARGE SCALE GENOMIC DNA]</scope>
    <source>
        <strain evidence="2 3">HB172011</strain>
    </source>
</reference>
<keyword evidence="3" id="KW-1185">Reference proteome</keyword>
<proteinExistence type="predicted"/>
<keyword evidence="1" id="KW-0472">Membrane</keyword>
<comment type="caution">
    <text evidence="2">The sequence shown here is derived from an EMBL/GenBank/DDBJ whole genome shotgun (WGS) entry which is preliminary data.</text>
</comment>
<dbReference type="RefSeq" id="WP_140453977.1">
    <property type="nucleotide sequence ID" value="NZ_VFRP01000008.1"/>
</dbReference>
<evidence type="ECO:0008006" key="4">
    <source>
        <dbReference type="Google" id="ProtNLM"/>
    </source>
</evidence>
<organism evidence="2 3">
    <name type="scientific">Amaricoccus solimangrovi</name>
    <dbReference type="NCBI Taxonomy" id="2589815"/>
    <lineage>
        <taxon>Bacteria</taxon>
        <taxon>Pseudomonadati</taxon>
        <taxon>Pseudomonadota</taxon>
        <taxon>Alphaproteobacteria</taxon>
        <taxon>Rhodobacterales</taxon>
        <taxon>Paracoccaceae</taxon>
        <taxon>Amaricoccus</taxon>
    </lineage>
</organism>
<evidence type="ECO:0000313" key="2">
    <source>
        <dbReference type="EMBL" id="TPE50946.1"/>
    </source>
</evidence>
<dbReference type="AlphaFoldDB" id="A0A501WYD4"/>
<keyword evidence="1" id="KW-1133">Transmembrane helix</keyword>
<accession>A0A501WYD4</accession>
<gene>
    <name evidence="2" type="ORF">FJM51_09855</name>
</gene>
<evidence type="ECO:0000256" key="1">
    <source>
        <dbReference type="SAM" id="Phobius"/>
    </source>
</evidence>
<sequence>MTQKPVSMEELSAYVDGELAPGQAARIARIAASDPETARRVAILRSLRAGVAAIGEETARVDVEAIRGRMVRRRNARWLGAATAAAAVLALGLGLAGWQSMTPASPERGAAAGGVVSGDVARMVAAHDAWVAGAAPPAAAPPPDRLSALIGATGLRLVRSGRLPLADGRAAGQTDYLGAHGCRLSLFRAEDAAPRPARERLVVEIEGDLRLASWSAGRDYHLVSRGMDVPRFATIASALMAATRREGGDEGEPLALLSGAHRPCLG</sequence>
<protein>
    <recommendedName>
        <fullName evidence="4">Anti-sigma factor</fullName>
    </recommendedName>
</protein>
<dbReference type="EMBL" id="VFRP01000008">
    <property type="protein sequence ID" value="TPE50946.1"/>
    <property type="molecule type" value="Genomic_DNA"/>
</dbReference>
<name>A0A501WYD4_9RHOB</name>
<keyword evidence="1" id="KW-0812">Transmembrane</keyword>
<evidence type="ECO:0000313" key="3">
    <source>
        <dbReference type="Proteomes" id="UP000319255"/>
    </source>
</evidence>
<dbReference type="OrthoDB" id="8031034at2"/>